<proteinExistence type="predicted"/>
<dbReference type="InterPro" id="IPR000477">
    <property type="entry name" value="RT_dom"/>
</dbReference>
<accession>A0A6A4Z2N3</accession>
<dbReference type="Pfam" id="PF17919">
    <property type="entry name" value="RT_RNaseH_2"/>
    <property type="match status" value="1"/>
</dbReference>
<reference evidence="3 4" key="1">
    <citation type="submission" date="2019-06" db="EMBL/GenBank/DDBJ databases">
        <title>Genomics analysis of Aphanomyces spp. identifies a new class of oomycete effector associated with host adaptation.</title>
        <authorList>
            <person name="Gaulin E."/>
        </authorList>
    </citation>
    <scope>NUCLEOTIDE SEQUENCE [LARGE SCALE GENOMIC DNA]</scope>
    <source>
        <strain evidence="3 4">E</strain>
    </source>
</reference>
<evidence type="ECO:0000313" key="3">
    <source>
        <dbReference type="EMBL" id="KAF0704040.1"/>
    </source>
</evidence>
<dbReference type="AlphaFoldDB" id="A0A6A4Z2N3"/>
<dbReference type="SUPFAM" id="SSF56672">
    <property type="entry name" value="DNA/RNA polymerases"/>
    <property type="match status" value="1"/>
</dbReference>
<dbReference type="InterPro" id="IPR050951">
    <property type="entry name" value="Retrovirus_Pol_polyprotein"/>
</dbReference>
<dbReference type="FunFam" id="3.30.70.270:FF:000003">
    <property type="entry name" value="Transposon Ty3-G Gag-Pol polyprotein"/>
    <property type="match status" value="1"/>
</dbReference>
<name>A0A6A4Z2N3_APHAT</name>
<dbReference type="FunFam" id="3.30.70.270:FF:000026">
    <property type="entry name" value="Transposon Ty3-G Gag-Pol polyprotein"/>
    <property type="match status" value="1"/>
</dbReference>
<sequence length="311" mass="35586">MLGCVVLTKIDLASGYHQMLLIPHARKYTAFRTHKEILQWCVAPMGIAGMPGIWSCLMRSLFDKFPFVIVYLDDICIYSKSMEEHTQHLRIVLEVLRKEKLYARLEKCAFAVDKVDFLGHTISADGLQVDASKVRAIEKWATPTNRKELLSFLGMAGYYRKFIANYAKLVLPISDLAKDNVPWQWTAQHDKEFPVINAALQQAPVLQLPDFDKSFMITTDASGYCCGAVLSQRDAEGDDRPIAFLSKKFGDAERNWPAHEKKLYAIKLALTKWRPYVYGSHFDVFTDNSTCHWFLKTPILTNTLVGFFQQF</sequence>
<dbReference type="GO" id="GO:0003824">
    <property type="term" value="F:catalytic activity"/>
    <property type="evidence" value="ECO:0007669"/>
    <property type="project" value="UniProtKB-KW"/>
</dbReference>
<evidence type="ECO:0000313" key="4">
    <source>
        <dbReference type="Proteomes" id="UP000469452"/>
    </source>
</evidence>
<dbReference type="EMBL" id="VJMI01020536">
    <property type="protein sequence ID" value="KAF0704040.1"/>
    <property type="molecule type" value="Genomic_DNA"/>
</dbReference>
<gene>
    <name evidence="3" type="ORF">AaE_015138</name>
</gene>
<organism evidence="3 4">
    <name type="scientific">Aphanomyces astaci</name>
    <name type="common">Crayfish plague agent</name>
    <dbReference type="NCBI Taxonomy" id="112090"/>
    <lineage>
        <taxon>Eukaryota</taxon>
        <taxon>Sar</taxon>
        <taxon>Stramenopiles</taxon>
        <taxon>Oomycota</taxon>
        <taxon>Saprolegniomycetes</taxon>
        <taxon>Saprolegniales</taxon>
        <taxon>Verrucalvaceae</taxon>
        <taxon>Aphanomyces</taxon>
    </lineage>
</organism>
<dbReference type="CDD" id="cd09274">
    <property type="entry name" value="RNase_HI_RT_Ty3"/>
    <property type="match status" value="1"/>
</dbReference>
<dbReference type="InterPro" id="IPR043128">
    <property type="entry name" value="Rev_trsase/Diguanyl_cyclase"/>
</dbReference>
<keyword evidence="1" id="KW-0511">Multifunctional enzyme</keyword>
<evidence type="ECO:0000256" key="1">
    <source>
        <dbReference type="ARBA" id="ARBA00023268"/>
    </source>
</evidence>
<comment type="caution">
    <text evidence="3">The sequence shown here is derived from an EMBL/GenBank/DDBJ whole genome shotgun (WGS) entry which is preliminary data.</text>
</comment>
<protein>
    <recommendedName>
        <fullName evidence="2">Reverse transcriptase domain-containing protein</fullName>
    </recommendedName>
</protein>
<dbReference type="PANTHER" id="PTHR37984">
    <property type="entry name" value="PROTEIN CBG26694"/>
    <property type="match status" value="1"/>
</dbReference>
<dbReference type="InterPro" id="IPR043502">
    <property type="entry name" value="DNA/RNA_pol_sf"/>
</dbReference>
<dbReference type="Gene3D" id="3.30.70.270">
    <property type="match status" value="2"/>
</dbReference>
<dbReference type="InterPro" id="IPR041577">
    <property type="entry name" value="RT_RNaseH_2"/>
</dbReference>
<dbReference type="VEuPathDB" id="FungiDB:H257_07543"/>
<feature type="domain" description="Reverse transcriptase" evidence="2">
    <location>
        <begin position="1"/>
        <end position="122"/>
    </location>
</feature>
<evidence type="ECO:0000259" key="2">
    <source>
        <dbReference type="PROSITE" id="PS50878"/>
    </source>
</evidence>
<dbReference type="PANTHER" id="PTHR37984:SF5">
    <property type="entry name" value="PROTEIN NYNRIN-LIKE"/>
    <property type="match status" value="1"/>
</dbReference>
<dbReference type="CDD" id="cd01647">
    <property type="entry name" value="RT_LTR"/>
    <property type="match status" value="1"/>
</dbReference>
<dbReference type="PROSITE" id="PS50878">
    <property type="entry name" value="RT_POL"/>
    <property type="match status" value="1"/>
</dbReference>
<dbReference type="Proteomes" id="UP000469452">
    <property type="component" value="Unassembled WGS sequence"/>
</dbReference>
<dbReference type="Pfam" id="PF00078">
    <property type="entry name" value="RVT_1"/>
    <property type="match status" value="1"/>
</dbReference>